<reference evidence="1 2" key="1">
    <citation type="journal article" date="2013" name="Genome Biol.">
        <title>The genome sequence of the most widely cultivated cacao type and its use to identify candidate genes regulating pod color.</title>
        <authorList>
            <person name="Motamayor J.C."/>
            <person name="Mockaitis K."/>
            <person name="Schmutz J."/>
            <person name="Haiminen N."/>
            <person name="Iii D.L."/>
            <person name="Cornejo O."/>
            <person name="Findley S.D."/>
            <person name="Zheng P."/>
            <person name="Utro F."/>
            <person name="Royaert S."/>
            <person name="Saski C."/>
            <person name="Jenkins J."/>
            <person name="Podicheti R."/>
            <person name="Zhao M."/>
            <person name="Scheffler B.E."/>
            <person name="Stack J.C."/>
            <person name="Feltus F.A."/>
            <person name="Mustiga G.M."/>
            <person name="Amores F."/>
            <person name="Phillips W."/>
            <person name="Marelli J.P."/>
            <person name="May G.D."/>
            <person name="Shapiro H."/>
            <person name="Ma J."/>
            <person name="Bustamante C.D."/>
            <person name="Schnell R.J."/>
            <person name="Main D."/>
            <person name="Gilbert D."/>
            <person name="Parida L."/>
            <person name="Kuhn D.N."/>
        </authorList>
    </citation>
    <scope>NUCLEOTIDE SEQUENCE [LARGE SCALE GENOMIC DNA]</scope>
    <source>
        <strain evidence="2">cv. Matina 1-6</strain>
    </source>
</reference>
<dbReference type="Gramene" id="EOY13736">
    <property type="protein sequence ID" value="EOY13736"/>
    <property type="gene ID" value="TCM_032381"/>
</dbReference>
<organism evidence="1 2">
    <name type="scientific">Theobroma cacao</name>
    <name type="common">Cacao</name>
    <name type="synonym">Cocoa</name>
    <dbReference type="NCBI Taxonomy" id="3641"/>
    <lineage>
        <taxon>Eukaryota</taxon>
        <taxon>Viridiplantae</taxon>
        <taxon>Streptophyta</taxon>
        <taxon>Embryophyta</taxon>
        <taxon>Tracheophyta</taxon>
        <taxon>Spermatophyta</taxon>
        <taxon>Magnoliopsida</taxon>
        <taxon>eudicotyledons</taxon>
        <taxon>Gunneridae</taxon>
        <taxon>Pentapetalae</taxon>
        <taxon>rosids</taxon>
        <taxon>malvids</taxon>
        <taxon>Malvales</taxon>
        <taxon>Malvaceae</taxon>
        <taxon>Byttnerioideae</taxon>
        <taxon>Theobroma</taxon>
    </lineage>
</organism>
<evidence type="ECO:0000313" key="2">
    <source>
        <dbReference type="Proteomes" id="UP000026915"/>
    </source>
</evidence>
<dbReference type="InParanoid" id="A0A061F9P4"/>
<accession>A0A061F9P4</accession>
<evidence type="ECO:0000313" key="1">
    <source>
        <dbReference type="EMBL" id="EOY13736.1"/>
    </source>
</evidence>
<dbReference type="HOGENOM" id="CLU_2431423_0_0_1"/>
<gene>
    <name evidence="1" type="ORF">TCM_032381</name>
</gene>
<name>A0A061F9P4_THECC</name>
<dbReference type="Proteomes" id="UP000026915">
    <property type="component" value="Chromosome 7"/>
</dbReference>
<dbReference type="AlphaFoldDB" id="A0A061F9P4"/>
<proteinExistence type="predicted"/>
<dbReference type="EMBL" id="CM001885">
    <property type="protein sequence ID" value="EOY13736.1"/>
    <property type="molecule type" value="Genomic_DNA"/>
</dbReference>
<keyword evidence="2" id="KW-1185">Reference proteome</keyword>
<protein>
    <submittedName>
        <fullName evidence="1">Uncharacterized protein</fullName>
    </submittedName>
</protein>
<sequence>MRPVFSHMIPEPSRKRFDQDIYEFDQGFSSPAVVMFGLFVINEYVGDMLGNEEYLSFGCVTTRNSHRARDNRREVPIGTHYPECRSEPYKA</sequence>